<evidence type="ECO:0000256" key="2">
    <source>
        <dbReference type="ARBA" id="ARBA00013064"/>
    </source>
</evidence>
<dbReference type="InterPro" id="IPR000387">
    <property type="entry name" value="Tyr_Pase_dom"/>
</dbReference>
<organism evidence="8 9">
    <name type="scientific">Aspergillus pseudoustus</name>
    <dbReference type="NCBI Taxonomy" id="1810923"/>
    <lineage>
        <taxon>Eukaryota</taxon>
        <taxon>Fungi</taxon>
        <taxon>Dikarya</taxon>
        <taxon>Ascomycota</taxon>
        <taxon>Pezizomycotina</taxon>
        <taxon>Eurotiomycetes</taxon>
        <taxon>Eurotiomycetidae</taxon>
        <taxon>Eurotiales</taxon>
        <taxon>Aspergillaceae</taxon>
        <taxon>Aspergillus</taxon>
        <taxon>Aspergillus subgen. Nidulantes</taxon>
    </lineage>
</organism>
<evidence type="ECO:0000256" key="5">
    <source>
        <dbReference type="SAM" id="MobiDB-lite"/>
    </source>
</evidence>
<protein>
    <recommendedName>
        <fullName evidence="2">protein-tyrosine-phosphatase</fullName>
        <ecNumber evidence="2">3.1.3.48</ecNumber>
    </recommendedName>
</protein>
<evidence type="ECO:0000256" key="3">
    <source>
        <dbReference type="ARBA" id="ARBA00022801"/>
    </source>
</evidence>
<name>A0ABR4JB06_9EURO</name>
<evidence type="ECO:0000256" key="4">
    <source>
        <dbReference type="ARBA" id="ARBA00022912"/>
    </source>
</evidence>
<feature type="region of interest" description="Disordered" evidence="5">
    <location>
        <begin position="158"/>
        <end position="182"/>
    </location>
</feature>
<comment type="caution">
    <text evidence="8">The sequence shown here is derived from an EMBL/GenBank/DDBJ whole genome shotgun (WGS) entry which is preliminary data.</text>
</comment>
<comment type="similarity">
    <text evidence="1">Belongs to the protein-tyrosine phosphatase family. Non-receptor class dual specificity subfamily.</text>
</comment>
<reference evidence="8 9" key="1">
    <citation type="submission" date="2024-07" db="EMBL/GenBank/DDBJ databases">
        <title>Section-level genome sequencing and comparative genomics of Aspergillus sections Usti and Cavernicolus.</title>
        <authorList>
            <consortium name="Lawrence Berkeley National Laboratory"/>
            <person name="Nybo J.L."/>
            <person name="Vesth T.C."/>
            <person name="Theobald S."/>
            <person name="Frisvad J.C."/>
            <person name="Larsen T.O."/>
            <person name="Kjaerboelling I."/>
            <person name="Rothschild-Mancinelli K."/>
            <person name="Lyhne E.K."/>
            <person name="Kogle M.E."/>
            <person name="Barry K."/>
            <person name="Clum A."/>
            <person name="Na H."/>
            <person name="Ledsgaard L."/>
            <person name="Lin J."/>
            <person name="Lipzen A."/>
            <person name="Kuo A."/>
            <person name="Riley R."/>
            <person name="Mondo S."/>
            <person name="Labutti K."/>
            <person name="Haridas S."/>
            <person name="Pangalinan J."/>
            <person name="Salamov A.A."/>
            <person name="Simmons B.A."/>
            <person name="Magnuson J.K."/>
            <person name="Chen J."/>
            <person name="Drula E."/>
            <person name="Henrissat B."/>
            <person name="Wiebenga A."/>
            <person name="Lubbers R.J."/>
            <person name="Gomes A.C."/>
            <person name="Makela M.R."/>
            <person name="Stajich J."/>
            <person name="Grigoriev I.V."/>
            <person name="Mortensen U.H."/>
            <person name="De Vries R.P."/>
            <person name="Baker S.E."/>
            <person name="Andersen M.R."/>
        </authorList>
    </citation>
    <scope>NUCLEOTIDE SEQUENCE [LARGE SCALE GENOMIC DNA]</scope>
    <source>
        <strain evidence="8 9">CBS 123904</strain>
    </source>
</reference>
<feature type="domain" description="Tyrosine specific protein phosphatases" evidence="7">
    <location>
        <begin position="80"/>
        <end position="141"/>
    </location>
</feature>
<evidence type="ECO:0000259" key="6">
    <source>
        <dbReference type="PROSITE" id="PS50054"/>
    </source>
</evidence>
<dbReference type="EC" id="3.1.3.48" evidence="2"/>
<proteinExistence type="inferred from homology"/>
<keyword evidence="3" id="KW-0378">Hydrolase</keyword>
<dbReference type="SMART" id="SM00195">
    <property type="entry name" value="DSPc"/>
    <property type="match status" value="1"/>
</dbReference>
<evidence type="ECO:0000259" key="7">
    <source>
        <dbReference type="PROSITE" id="PS50056"/>
    </source>
</evidence>
<dbReference type="EMBL" id="JBFXLU010000164">
    <property type="protein sequence ID" value="KAL2837231.1"/>
    <property type="molecule type" value="Genomic_DNA"/>
</dbReference>
<dbReference type="PROSITE" id="PS50056">
    <property type="entry name" value="TYR_PHOSPHATASE_2"/>
    <property type="match status" value="1"/>
</dbReference>
<dbReference type="PANTHER" id="PTHR10159">
    <property type="entry name" value="DUAL SPECIFICITY PROTEIN PHOSPHATASE"/>
    <property type="match status" value="1"/>
</dbReference>
<sequence length="182" mass="19366">MGKTKRPSTGAVLPDFLYLGPVSAASDLKFLCAQGITVVISIGKSPARKHENISTEGGSRQEVITYHRLTLEDKEDADLSKCVQTACAILDEASTAKQRVLVHCSAAISRSPAVVAGYLILRRGYSLGESLDVLKQARPAVSPNRGFLEQLRKMEGEVGGARKGVGDGEGEGEVQDALAKEQ</sequence>
<dbReference type="Gene3D" id="3.90.190.10">
    <property type="entry name" value="Protein tyrosine phosphatase superfamily"/>
    <property type="match status" value="1"/>
</dbReference>
<dbReference type="Pfam" id="PF00782">
    <property type="entry name" value="DSPc"/>
    <property type="match status" value="1"/>
</dbReference>
<evidence type="ECO:0000313" key="8">
    <source>
        <dbReference type="EMBL" id="KAL2837231.1"/>
    </source>
</evidence>
<accession>A0ABR4JB06</accession>
<dbReference type="PROSITE" id="PS50054">
    <property type="entry name" value="TYR_PHOSPHATASE_DUAL"/>
    <property type="match status" value="1"/>
</dbReference>
<keyword evidence="4" id="KW-0904">Protein phosphatase</keyword>
<gene>
    <name evidence="8" type="ORF">BJY01DRAFT_251553</name>
</gene>
<evidence type="ECO:0000256" key="1">
    <source>
        <dbReference type="ARBA" id="ARBA00008601"/>
    </source>
</evidence>
<evidence type="ECO:0000313" key="9">
    <source>
        <dbReference type="Proteomes" id="UP001610446"/>
    </source>
</evidence>
<dbReference type="InterPro" id="IPR020422">
    <property type="entry name" value="TYR_PHOSPHATASE_DUAL_dom"/>
</dbReference>
<dbReference type="Proteomes" id="UP001610446">
    <property type="component" value="Unassembled WGS sequence"/>
</dbReference>
<dbReference type="SUPFAM" id="SSF52799">
    <property type="entry name" value="(Phosphotyrosine protein) phosphatases II"/>
    <property type="match status" value="1"/>
</dbReference>
<dbReference type="InterPro" id="IPR029021">
    <property type="entry name" value="Prot-tyrosine_phosphatase-like"/>
</dbReference>
<dbReference type="InterPro" id="IPR000340">
    <property type="entry name" value="Dual-sp_phosphatase_cat-dom"/>
</dbReference>
<dbReference type="CDD" id="cd14498">
    <property type="entry name" value="DSP"/>
    <property type="match status" value="1"/>
</dbReference>
<dbReference type="PANTHER" id="PTHR10159:SF519">
    <property type="entry name" value="DUAL SPECIFICITY PROTEIN PHOSPHATASE MPK3"/>
    <property type="match status" value="1"/>
</dbReference>
<feature type="domain" description="Tyrosine-protein phosphatase" evidence="6">
    <location>
        <begin position="6"/>
        <end position="160"/>
    </location>
</feature>
<keyword evidence="9" id="KW-1185">Reference proteome</keyword>